<keyword evidence="3" id="KW-1185">Reference proteome</keyword>
<organism evidence="2 3">
    <name type="scientific">Desertihabitans brevis</name>
    <dbReference type="NCBI Taxonomy" id="2268447"/>
    <lineage>
        <taxon>Bacteria</taxon>
        <taxon>Bacillati</taxon>
        <taxon>Actinomycetota</taxon>
        <taxon>Actinomycetes</taxon>
        <taxon>Propionibacteriales</taxon>
        <taxon>Propionibacteriaceae</taxon>
        <taxon>Desertihabitans</taxon>
    </lineage>
</organism>
<evidence type="ECO:0000313" key="3">
    <source>
        <dbReference type="Proteomes" id="UP000252770"/>
    </source>
</evidence>
<dbReference type="SUPFAM" id="SSF55826">
    <property type="entry name" value="YbaK/ProRS associated domain"/>
    <property type="match status" value="1"/>
</dbReference>
<gene>
    <name evidence="2" type="ORF">DT076_11980</name>
</gene>
<accession>A0A367YU64</accession>
<dbReference type="PANTHER" id="PTHR30411:SF1">
    <property type="entry name" value="CYTOPLASMIC PROTEIN"/>
    <property type="match status" value="1"/>
</dbReference>
<evidence type="ECO:0000313" key="2">
    <source>
        <dbReference type="EMBL" id="RCK69069.1"/>
    </source>
</evidence>
<evidence type="ECO:0000259" key="1">
    <source>
        <dbReference type="Pfam" id="PF04073"/>
    </source>
</evidence>
<dbReference type="Proteomes" id="UP000252770">
    <property type="component" value="Unassembled WGS sequence"/>
</dbReference>
<name>A0A367YU64_9ACTN</name>
<comment type="caution">
    <text evidence="2">The sequence shown here is derived from an EMBL/GenBank/DDBJ whole genome shotgun (WGS) entry which is preliminary data.</text>
</comment>
<dbReference type="InterPro" id="IPR007214">
    <property type="entry name" value="YbaK/aa-tRNA-synth-assoc-dom"/>
</dbReference>
<dbReference type="RefSeq" id="WP_114126925.1">
    <property type="nucleotide sequence ID" value="NZ_QOUI01000007.1"/>
</dbReference>
<dbReference type="AlphaFoldDB" id="A0A367YU64"/>
<dbReference type="InterPro" id="IPR036754">
    <property type="entry name" value="YbaK/aa-tRNA-synt-asso_dom_sf"/>
</dbReference>
<feature type="domain" description="YbaK/aminoacyl-tRNA synthetase-associated" evidence="1">
    <location>
        <begin position="31"/>
        <end position="149"/>
    </location>
</feature>
<dbReference type="EMBL" id="QOUI01000007">
    <property type="protein sequence ID" value="RCK69069.1"/>
    <property type="molecule type" value="Genomic_DNA"/>
</dbReference>
<dbReference type="Gene3D" id="3.90.960.10">
    <property type="entry name" value="YbaK/aminoacyl-tRNA synthetase-associated domain"/>
    <property type="match status" value="1"/>
</dbReference>
<dbReference type="GO" id="GO:0002161">
    <property type="term" value="F:aminoacyl-tRNA deacylase activity"/>
    <property type="evidence" value="ECO:0007669"/>
    <property type="project" value="InterPro"/>
</dbReference>
<sequence length="160" mass="16849">MSSPQPRRSQEVAAALSAAGVEAEIRHLDDSTRTAVEAARALGCEVGQIASSLVFMSGDEPVLVLTSGRHRVQTELVDELLELAEPLRRASPEEVRAATGQAIGGVAPVGHPRPLRTVVDRALFEHARVYAAAGTPHSIVPLTPEQLVQLTRGVVGDVGP</sequence>
<dbReference type="Pfam" id="PF04073">
    <property type="entry name" value="tRNA_edit"/>
    <property type="match status" value="1"/>
</dbReference>
<dbReference type="PANTHER" id="PTHR30411">
    <property type="entry name" value="CYTOPLASMIC PROTEIN"/>
    <property type="match status" value="1"/>
</dbReference>
<dbReference type="CDD" id="cd04333">
    <property type="entry name" value="ProX_deacylase"/>
    <property type="match status" value="1"/>
</dbReference>
<reference evidence="2 3" key="1">
    <citation type="submission" date="2018-07" db="EMBL/GenBank/DDBJ databases">
        <title>Desertimonas flava gen. nov. sp. nov.</title>
        <authorList>
            <person name="Liu S."/>
        </authorList>
    </citation>
    <scope>NUCLEOTIDE SEQUENCE [LARGE SCALE GENOMIC DNA]</scope>
    <source>
        <strain evidence="2 3">16Sb5-5</strain>
    </source>
</reference>
<proteinExistence type="predicted"/>
<protein>
    <submittedName>
        <fullName evidence="2">YbaK/EbsC family protein</fullName>
    </submittedName>
</protein>